<keyword evidence="2" id="KW-0012">Acyltransferase</keyword>
<keyword evidence="1" id="KW-0808">Transferase</keyword>
<sequence length="261" mass="28189">MLSTSRIAAAEYAKRRVLADVTETWFGTFVHDTTHDDRAAATQLLDTRLPSAAEPPATVGEDEAAQSLLDQLDALYERHGLPHRVVAGYDTETAVRLDPVLRDHGYEREDYRALAPDSIDLPSDDTGLRFATHQHGSDEAQAVHESVGRDPAGIDYAAAVASALDGREVVVSRGGEPVGAAGWYVHDGGAGDEPVARFTHVGVRPDAQDEGVGAELVRTVVDRCSVPAERMVVCATSEHVGFYESLGFDQEASLWRFARLP</sequence>
<dbReference type="Proteomes" id="UP000823736">
    <property type="component" value="Unassembled WGS sequence"/>
</dbReference>
<dbReference type="SUPFAM" id="SSF55729">
    <property type="entry name" value="Acyl-CoA N-acyltransferases (Nat)"/>
    <property type="match status" value="1"/>
</dbReference>
<dbReference type="CDD" id="cd04301">
    <property type="entry name" value="NAT_SF"/>
    <property type="match status" value="1"/>
</dbReference>
<dbReference type="Gene3D" id="3.40.630.30">
    <property type="match status" value="1"/>
</dbReference>
<dbReference type="RefSeq" id="WP_209491993.1">
    <property type="nucleotide sequence ID" value="NZ_JAGGLC010000004.1"/>
</dbReference>
<dbReference type="InterPro" id="IPR016181">
    <property type="entry name" value="Acyl_CoA_acyltransferase"/>
</dbReference>
<evidence type="ECO:0000256" key="1">
    <source>
        <dbReference type="ARBA" id="ARBA00022679"/>
    </source>
</evidence>
<proteinExistence type="predicted"/>
<organism evidence="4 5">
    <name type="scientific">Halolamina salifodinae</name>
    <dbReference type="NCBI Taxonomy" id="1202767"/>
    <lineage>
        <taxon>Archaea</taxon>
        <taxon>Methanobacteriati</taxon>
        <taxon>Methanobacteriota</taxon>
        <taxon>Stenosarchaea group</taxon>
        <taxon>Halobacteria</taxon>
        <taxon>Halobacteriales</taxon>
        <taxon>Haloferacaceae</taxon>
    </lineage>
</organism>
<dbReference type="GO" id="GO:0016747">
    <property type="term" value="F:acyltransferase activity, transferring groups other than amino-acyl groups"/>
    <property type="evidence" value="ECO:0007669"/>
    <property type="project" value="InterPro"/>
</dbReference>
<evidence type="ECO:0000259" key="3">
    <source>
        <dbReference type="PROSITE" id="PS51186"/>
    </source>
</evidence>
<dbReference type="PANTHER" id="PTHR43877:SF1">
    <property type="entry name" value="ACETYLTRANSFERASE"/>
    <property type="match status" value="1"/>
</dbReference>
<dbReference type="EMBL" id="JAGGLC010000004">
    <property type="protein sequence ID" value="MBP1987627.1"/>
    <property type="molecule type" value="Genomic_DNA"/>
</dbReference>
<dbReference type="PANTHER" id="PTHR43877">
    <property type="entry name" value="AMINOALKYLPHOSPHONATE N-ACETYLTRANSFERASE-RELATED-RELATED"/>
    <property type="match status" value="1"/>
</dbReference>
<feature type="domain" description="N-acetyltransferase" evidence="3">
    <location>
        <begin position="109"/>
        <end position="261"/>
    </location>
</feature>
<evidence type="ECO:0000313" key="5">
    <source>
        <dbReference type="Proteomes" id="UP000823736"/>
    </source>
</evidence>
<name>A0A8T4GX88_9EURY</name>
<dbReference type="Pfam" id="PF13508">
    <property type="entry name" value="Acetyltransf_7"/>
    <property type="match status" value="1"/>
</dbReference>
<accession>A0A8T4GX88</accession>
<gene>
    <name evidence="4" type="ORF">J2753_002128</name>
</gene>
<dbReference type="OrthoDB" id="312893at2157"/>
<dbReference type="AlphaFoldDB" id="A0A8T4GX88"/>
<evidence type="ECO:0000313" key="4">
    <source>
        <dbReference type="EMBL" id="MBP1987627.1"/>
    </source>
</evidence>
<comment type="caution">
    <text evidence="4">The sequence shown here is derived from an EMBL/GenBank/DDBJ whole genome shotgun (WGS) entry which is preliminary data.</text>
</comment>
<reference evidence="4" key="1">
    <citation type="submission" date="2021-03" db="EMBL/GenBank/DDBJ databases">
        <title>Genomic Encyclopedia of Type Strains, Phase IV (KMG-IV): sequencing the most valuable type-strain genomes for metagenomic binning, comparative biology and taxonomic classification.</title>
        <authorList>
            <person name="Goeker M."/>
        </authorList>
    </citation>
    <scope>NUCLEOTIDE SEQUENCE</scope>
    <source>
        <strain evidence="4">DSM 26232</strain>
    </source>
</reference>
<evidence type="ECO:0000256" key="2">
    <source>
        <dbReference type="ARBA" id="ARBA00023315"/>
    </source>
</evidence>
<dbReference type="InterPro" id="IPR050832">
    <property type="entry name" value="Bact_Acetyltransf"/>
</dbReference>
<keyword evidence="5" id="KW-1185">Reference proteome</keyword>
<dbReference type="InterPro" id="IPR000182">
    <property type="entry name" value="GNAT_dom"/>
</dbReference>
<dbReference type="PROSITE" id="PS51186">
    <property type="entry name" value="GNAT"/>
    <property type="match status" value="1"/>
</dbReference>
<protein>
    <submittedName>
        <fullName evidence="4">GNAT superfamily N-acetyltransferase</fullName>
    </submittedName>
</protein>